<sequence>MRKVLKILKKVLFIGLGVYAALFAVFFFDLDGKALFYGVEPFLCRHYDRMERRDPLKQPYETTKPHYEYNK</sequence>
<keyword evidence="1" id="KW-1133">Transmembrane helix</keyword>
<dbReference type="EMBL" id="JAJEPW010000019">
    <property type="protein sequence ID" value="MCC2129416.1"/>
    <property type="molecule type" value="Genomic_DNA"/>
</dbReference>
<gene>
    <name evidence="2" type="ORF">LKD37_07805</name>
</gene>
<keyword evidence="3" id="KW-1185">Reference proteome</keyword>
<proteinExistence type="predicted"/>
<feature type="transmembrane region" description="Helical" evidence="1">
    <location>
        <begin position="7"/>
        <end position="28"/>
    </location>
</feature>
<dbReference type="Proteomes" id="UP001199319">
    <property type="component" value="Unassembled WGS sequence"/>
</dbReference>
<keyword evidence="1" id="KW-0812">Transmembrane</keyword>
<protein>
    <submittedName>
        <fullName evidence="2">Uncharacterized protein</fullName>
    </submittedName>
</protein>
<keyword evidence="1" id="KW-0472">Membrane</keyword>
<name>A0AAE3AG84_9FIRM</name>
<reference evidence="2" key="1">
    <citation type="submission" date="2021-10" db="EMBL/GenBank/DDBJ databases">
        <title>Anaerobic single-cell dispensing facilitates the cultivation of human gut bacteria.</title>
        <authorList>
            <person name="Afrizal A."/>
        </authorList>
    </citation>
    <scope>NUCLEOTIDE SEQUENCE</scope>
    <source>
        <strain evidence="2">CLA-AA-H272</strain>
    </source>
</reference>
<evidence type="ECO:0000313" key="2">
    <source>
        <dbReference type="EMBL" id="MCC2129416.1"/>
    </source>
</evidence>
<evidence type="ECO:0000256" key="1">
    <source>
        <dbReference type="SAM" id="Phobius"/>
    </source>
</evidence>
<accession>A0AAE3AG84</accession>
<organism evidence="2 3">
    <name type="scientific">Brotocaccenecus cirricatena</name>
    <dbReference type="NCBI Taxonomy" id="3064195"/>
    <lineage>
        <taxon>Bacteria</taxon>
        <taxon>Bacillati</taxon>
        <taxon>Bacillota</taxon>
        <taxon>Clostridia</taxon>
        <taxon>Eubacteriales</taxon>
        <taxon>Oscillospiraceae</taxon>
        <taxon>Brotocaccenecus</taxon>
    </lineage>
</organism>
<evidence type="ECO:0000313" key="3">
    <source>
        <dbReference type="Proteomes" id="UP001199319"/>
    </source>
</evidence>
<dbReference type="AlphaFoldDB" id="A0AAE3AG84"/>
<comment type="caution">
    <text evidence="2">The sequence shown here is derived from an EMBL/GenBank/DDBJ whole genome shotgun (WGS) entry which is preliminary data.</text>
</comment>
<dbReference type="RefSeq" id="WP_302928696.1">
    <property type="nucleotide sequence ID" value="NZ_JAJEPW010000019.1"/>
</dbReference>